<dbReference type="GO" id="GO:0006508">
    <property type="term" value="P:proteolysis"/>
    <property type="evidence" value="ECO:0007669"/>
    <property type="project" value="UniProtKB-KW"/>
</dbReference>
<reference evidence="3" key="1">
    <citation type="submission" date="2009-02" db="EMBL/GenBank/DDBJ databases">
        <title>Annotation of Streptomyces viridochromogenes strain DSM 40736.</title>
        <authorList>
            <consortium name="The Broad Institute Genome Sequencing Platform"/>
            <consortium name="Broad Institute Microbial Sequencing Center"/>
            <person name="Fischbach M."/>
            <person name="Godfrey P."/>
            <person name="Ward D."/>
            <person name="Young S."/>
            <person name="Zeng Q."/>
            <person name="Koehrsen M."/>
            <person name="Alvarado L."/>
            <person name="Berlin A.M."/>
            <person name="Bochicchio J."/>
            <person name="Borenstein D."/>
            <person name="Chapman S.B."/>
            <person name="Chen Z."/>
            <person name="Engels R."/>
            <person name="Freedman E."/>
            <person name="Gellesch M."/>
            <person name="Goldberg J."/>
            <person name="Griggs A."/>
            <person name="Gujja S."/>
            <person name="Heilman E.R."/>
            <person name="Heiman D.I."/>
            <person name="Hepburn T.A."/>
            <person name="Howarth C."/>
            <person name="Jen D."/>
            <person name="Larson L."/>
            <person name="Lewis B."/>
            <person name="Mehta T."/>
            <person name="Park D."/>
            <person name="Pearson M."/>
            <person name="Richards J."/>
            <person name="Roberts A."/>
            <person name="Saif S."/>
            <person name="Shea T.D."/>
            <person name="Shenoy N."/>
            <person name="Sisk P."/>
            <person name="Stolte C."/>
            <person name="Sykes S.N."/>
            <person name="Thomson T."/>
            <person name="Walk T."/>
            <person name="White J."/>
            <person name="Yandava C."/>
            <person name="Straight P."/>
            <person name="Clardy J."/>
            <person name="Hung D."/>
            <person name="Kolter R."/>
            <person name="Mekalanos J."/>
            <person name="Walker S."/>
            <person name="Walsh C.T."/>
            <person name="Wieland-Brown L.C."/>
            <person name="Haas B."/>
            <person name="Nusbaum C."/>
            <person name="Birren B."/>
        </authorList>
    </citation>
    <scope>NUCLEOTIDE SEQUENCE [LARGE SCALE GENOMIC DNA]</scope>
    <source>
        <strain evidence="3">DSM 40736 / JCM 4977 / BCRC 1201 / Tue 494</strain>
    </source>
</reference>
<organism evidence="2 3">
    <name type="scientific">Streptomyces viridochromogenes (strain DSM 40736 / JCM 4977 / BCRC 1201 / Tue 494)</name>
    <dbReference type="NCBI Taxonomy" id="591159"/>
    <lineage>
        <taxon>Bacteria</taxon>
        <taxon>Bacillati</taxon>
        <taxon>Actinomycetota</taxon>
        <taxon>Actinomycetes</taxon>
        <taxon>Kitasatosporales</taxon>
        <taxon>Streptomycetaceae</taxon>
        <taxon>Streptomyces</taxon>
    </lineage>
</organism>
<accession>D9XE78</accession>
<keyword evidence="3" id="KW-1185">Reference proteome</keyword>
<evidence type="ECO:0000313" key="2">
    <source>
        <dbReference type="EMBL" id="EFL34666.1"/>
    </source>
</evidence>
<feature type="compositionally biased region" description="Basic and acidic residues" evidence="1">
    <location>
        <begin position="17"/>
        <end position="44"/>
    </location>
</feature>
<protein>
    <submittedName>
        <fullName evidence="2">Periplasmic protease</fullName>
    </submittedName>
</protein>
<dbReference type="STRING" id="591159.SSQG_05184"/>
<dbReference type="EMBL" id="GG657757">
    <property type="protein sequence ID" value="EFL34666.1"/>
    <property type="molecule type" value="Genomic_DNA"/>
</dbReference>
<dbReference type="Proteomes" id="UP000004184">
    <property type="component" value="Unassembled WGS sequence"/>
</dbReference>
<evidence type="ECO:0000256" key="1">
    <source>
        <dbReference type="SAM" id="MobiDB-lite"/>
    </source>
</evidence>
<sequence length="44" mass="4927">MYRDEEGKHSGKRSHSPHSEVSGRYRSDRNAGYRGSGPDHGKTP</sequence>
<dbReference type="GO" id="GO:0008233">
    <property type="term" value="F:peptidase activity"/>
    <property type="evidence" value="ECO:0007669"/>
    <property type="project" value="UniProtKB-KW"/>
</dbReference>
<keyword evidence="2" id="KW-0645">Protease</keyword>
<gene>
    <name evidence="2" type="ORF">SSQG_05184</name>
</gene>
<name>D9XE78_STRVT</name>
<dbReference type="AlphaFoldDB" id="D9XE78"/>
<feature type="region of interest" description="Disordered" evidence="1">
    <location>
        <begin position="1"/>
        <end position="44"/>
    </location>
</feature>
<dbReference type="HOGENOM" id="CLU_3222893_0_0_11"/>
<proteinExistence type="predicted"/>
<evidence type="ECO:0000313" key="3">
    <source>
        <dbReference type="Proteomes" id="UP000004184"/>
    </source>
</evidence>
<keyword evidence="2" id="KW-0378">Hydrolase</keyword>